<dbReference type="Pfam" id="PF10106">
    <property type="entry name" value="DUF2345"/>
    <property type="match status" value="1"/>
</dbReference>
<sequence length="251" mass="25905">PATSQPLDARQTTSQLVNAESVLESMSDASTTHQAESLRDGYDSLKAFTDATRNSVSDSSSGGNTAGGGTGSANAFGEPLMLFGSPSGIALSTQKSVHIASGAQTNLVSGQSTHLATGKSLIASVAQKLSFFVQNAGMKLFAAKGKVEIQAHNDNIELIAQKTLKLLSATETIEAAAKQGILLTSGGAYIRLKDGNIEIHAPGKIDIKGAQHFFAGPTNLPYPLPGLPQSICVECLLKRAAARSALITKGV</sequence>
<dbReference type="InterPro" id="IPR018769">
    <property type="entry name" value="VgrG2_DUF2345"/>
</dbReference>
<gene>
    <name evidence="2" type="ORF">J2804_005945</name>
</gene>
<protein>
    <submittedName>
        <fullName evidence="2">Uncharacterized protein (DUF2345 family)</fullName>
    </submittedName>
</protein>
<feature type="non-terminal residue" evidence="2">
    <location>
        <position position="1"/>
    </location>
</feature>
<evidence type="ECO:0000259" key="1">
    <source>
        <dbReference type="Pfam" id="PF10106"/>
    </source>
</evidence>
<dbReference type="EMBL" id="JAVDRP010000020">
    <property type="protein sequence ID" value="MDR6412509.1"/>
    <property type="molecule type" value="Genomic_DNA"/>
</dbReference>
<comment type="caution">
    <text evidence="2">The sequence shown here is derived from an EMBL/GenBank/DDBJ whole genome shotgun (WGS) entry which is preliminary data.</text>
</comment>
<reference evidence="2 3" key="1">
    <citation type="submission" date="2023-07" db="EMBL/GenBank/DDBJ databases">
        <title>Sorghum-associated microbial communities from plants grown in Nebraska, USA.</title>
        <authorList>
            <person name="Schachtman D."/>
        </authorList>
    </citation>
    <scope>NUCLEOTIDE SEQUENCE [LARGE SCALE GENOMIC DNA]</scope>
    <source>
        <strain evidence="2 3">DS1316</strain>
    </source>
</reference>
<keyword evidence="3" id="KW-1185">Reference proteome</keyword>
<proteinExistence type="predicted"/>
<name>A0ABU1M0G5_9BURK</name>
<feature type="domain" description="DUF2345" evidence="1">
    <location>
        <begin position="69"/>
        <end position="217"/>
    </location>
</feature>
<organism evidence="2 3">
    <name type="scientific">Paraburkholderia terricola</name>
    <dbReference type="NCBI Taxonomy" id="169427"/>
    <lineage>
        <taxon>Bacteria</taxon>
        <taxon>Pseudomonadati</taxon>
        <taxon>Pseudomonadota</taxon>
        <taxon>Betaproteobacteria</taxon>
        <taxon>Burkholderiales</taxon>
        <taxon>Burkholderiaceae</taxon>
        <taxon>Paraburkholderia</taxon>
    </lineage>
</organism>
<dbReference type="Proteomes" id="UP001264340">
    <property type="component" value="Unassembled WGS sequence"/>
</dbReference>
<evidence type="ECO:0000313" key="3">
    <source>
        <dbReference type="Proteomes" id="UP001264340"/>
    </source>
</evidence>
<accession>A0ABU1M0G5</accession>
<evidence type="ECO:0000313" key="2">
    <source>
        <dbReference type="EMBL" id="MDR6412509.1"/>
    </source>
</evidence>
<dbReference type="RefSeq" id="WP_310126577.1">
    <property type="nucleotide sequence ID" value="NZ_JAVDRP010000020.1"/>
</dbReference>